<comment type="caution">
    <text evidence="3">The sequence shown here is derived from an EMBL/GenBank/DDBJ whole genome shotgun (WGS) entry which is preliminary data.</text>
</comment>
<organism evidence="3 4">
    <name type="scientific">Rubus argutus</name>
    <name type="common">Southern blackberry</name>
    <dbReference type="NCBI Taxonomy" id="59490"/>
    <lineage>
        <taxon>Eukaryota</taxon>
        <taxon>Viridiplantae</taxon>
        <taxon>Streptophyta</taxon>
        <taxon>Embryophyta</taxon>
        <taxon>Tracheophyta</taxon>
        <taxon>Spermatophyta</taxon>
        <taxon>Magnoliopsida</taxon>
        <taxon>eudicotyledons</taxon>
        <taxon>Gunneridae</taxon>
        <taxon>Pentapetalae</taxon>
        <taxon>rosids</taxon>
        <taxon>fabids</taxon>
        <taxon>Rosales</taxon>
        <taxon>Rosaceae</taxon>
        <taxon>Rosoideae</taxon>
        <taxon>Rosoideae incertae sedis</taxon>
        <taxon>Rubus</taxon>
    </lineage>
</organism>
<accession>A0AAW1WW01</accession>
<protein>
    <recommendedName>
        <fullName evidence="5">Secreted protein</fullName>
    </recommendedName>
</protein>
<name>A0AAW1WW01_RUBAR</name>
<reference evidence="3 4" key="1">
    <citation type="journal article" date="2023" name="G3 (Bethesda)">
        <title>A chromosome-length genome assembly and annotation of blackberry (Rubus argutus, cv. 'Hillquist').</title>
        <authorList>
            <person name="Bruna T."/>
            <person name="Aryal R."/>
            <person name="Dudchenko O."/>
            <person name="Sargent D.J."/>
            <person name="Mead D."/>
            <person name="Buti M."/>
            <person name="Cavallini A."/>
            <person name="Hytonen T."/>
            <person name="Andres J."/>
            <person name="Pham M."/>
            <person name="Weisz D."/>
            <person name="Mascagni F."/>
            <person name="Usai G."/>
            <person name="Natali L."/>
            <person name="Bassil N."/>
            <person name="Fernandez G.E."/>
            <person name="Lomsadze A."/>
            <person name="Armour M."/>
            <person name="Olukolu B."/>
            <person name="Poorten T."/>
            <person name="Britton C."/>
            <person name="Davik J."/>
            <person name="Ashrafi H."/>
            <person name="Aiden E.L."/>
            <person name="Borodovsky M."/>
            <person name="Worthington M."/>
        </authorList>
    </citation>
    <scope>NUCLEOTIDE SEQUENCE [LARGE SCALE GENOMIC DNA]</scope>
    <source>
        <strain evidence="3">PI 553951</strain>
    </source>
</reference>
<feature type="chain" id="PRO_5043844908" description="Secreted protein" evidence="2">
    <location>
        <begin position="23"/>
        <end position="73"/>
    </location>
</feature>
<evidence type="ECO:0000256" key="1">
    <source>
        <dbReference type="SAM" id="MobiDB-lite"/>
    </source>
</evidence>
<evidence type="ECO:0008006" key="5">
    <source>
        <dbReference type="Google" id="ProtNLM"/>
    </source>
</evidence>
<dbReference type="EMBL" id="JBEDUW010000005">
    <property type="protein sequence ID" value="KAK9928762.1"/>
    <property type="molecule type" value="Genomic_DNA"/>
</dbReference>
<dbReference type="AlphaFoldDB" id="A0AAW1WW01"/>
<evidence type="ECO:0000313" key="4">
    <source>
        <dbReference type="Proteomes" id="UP001457282"/>
    </source>
</evidence>
<proteinExistence type="predicted"/>
<evidence type="ECO:0000313" key="3">
    <source>
        <dbReference type="EMBL" id="KAK9928762.1"/>
    </source>
</evidence>
<gene>
    <name evidence="3" type="ORF">M0R45_025882</name>
</gene>
<evidence type="ECO:0000256" key="2">
    <source>
        <dbReference type="SAM" id="SignalP"/>
    </source>
</evidence>
<sequence>MAAAWFGSGLVGGVVVCGGAAAVSTSKDGDVEVEQGWSRPGQERRSNAAPSRFSRTWIDGVEAGSALEARRRK</sequence>
<keyword evidence="4" id="KW-1185">Reference proteome</keyword>
<feature type="region of interest" description="Disordered" evidence="1">
    <location>
        <begin position="24"/>
        <end position="51"/>
    </location>
</feature>
<keyword evidence="2" id="KW-0732">Signal</keyword>
<dbReference type="Proteomes" id="UP001457282">
    <property type="component" value="Unassembled WGS sequence"/>
</dbReference>
<feature type="signal peptide" evidence="2">
    <location>
        <begin position="1"/>
        <end position="22"/>
    </location>
</feature>